<comment type="caution">
    <text evidence="9">The sequence shown here is derived from an EMBL/GenBank/DDBJ whole genome shotgun (WGS) entry which is preliminary data.</text>
</comment>
<evidence type="ECO:0000256" key="4">
    <source>
        <dbReference type="ARBA" id="ARBA00022729"/>
    </source>
</evidence>
<keyword evidence="5 7" id="KW-0378">Hydrolase</keyword>
<dbReference type="EC" id="3.2.1.22" evidence="3 7"/>
<evidence type="ECO:0000256" key="7">
    <source>
        <dbReference type="RuleBase" id="RU361168"/>
    </source>
</evidence>
<dbReference type="GO" id="GO:0005975">
    <property type="term" value="P:carbohydrate metabolic process"/>
    <property type="evidence" value="ECO:0007669"/>
    <property type="project" value="InterPro"/>
</dbReference>
<dbReference type="OrthoDB" id="5795902at2759"/>
<comment type="catalytic activity">
    <reaction evidence="1 7">
        <text>Hydrolysis of terminal, non-reducing alpha-D-galactose residues in alpha-D-galactosides, including galactose oligosaccharides, galactomannans and galactolipids.</text>
        <dbReference type="EC" id="3.2.1.22"/>
    </reaction>
</comment>
<dbReference type="AlphaFoldDB" id="A0A812J9F5"/>
<evidence type="ECO:0000313" key="10">
    <source>
        <dbReference type="Proteomes" id="UP000649617"/>
    </source>
</evidence>
<accession>A0A812J9F5</accession>
<dbReference type="Pfam" id="PF17801">
    <property type="entry name" value="Melibiase_C"/>
    <property type="match status" value="1"/>
</dbReference>
<keyword evidence="4" id="KW-0732">Signal</keyword>
<reference evidence="9" key="1">
    <citation type="submission" date="2021-02" db="EMBL/GenBank/DDBJ databases">
        <authorList>
            <person name="Dougan E. K."/>
            <person name="Rhodes N."/>
            <person name="Thang M."/>
            <person name="Chan C."/>
        </authorList>
    </citation>
    <scope>NUCLEOTIDE SEQUENCE</scope>
</reference>
<dbReference type="Gene3D" id="2.60.40.1180">
    <property type="entry name" value="Golgi alpha-mannosidase II"/>
    <property type="match status" value="1"/>
</dbReference>
<dbReference type="PANTHER" id="PTHR11452:SF75">
    <property type="entry name" value="ALPHA-GALACTOSIDASE MEL1"/>
    <property type="match status" value="1"/>
</dbReference>
<evidence type="ECO:0000256" key="2">
    <source>
        <dbReference type="ARBA" id="ARBA00009743"/>
    </source>
</evidence>
<evidence type="ECO:0000259" key="8">
    <source>
        <dbReference type="Pfam" id="PF17801"/>
    </source>
</evidence>
<proteinExistence type="inferred from homology"/>
<sequence>MQADPIKFPRGIKWLANQLHSLGFKFGIYTSVGEKTCGGGQPGIMGHHQIDAETFAAWGVDYVKVDRCGWPGEVVPGKYHKSFYRITGRVQGYQNFSAALNATGRTMYLEICDWGEDDTLEFAPQIGNSFRMLWDNFPQWHRIAEIYSYFARVLAVPASTSPGAYAYADMLEGGVDGHLYNRDIFPKSSLTEREAATEHAMWSMWSSALILGYDVSNPEKAWVTGLLKNSAMLKINQDPLGIAARLAIRNQQEGGCVFTTGCFLTDVWVKPLADGAVAVALVNMAGTITQNDPRYSTESISVSWDVFGLDDNTSVAVYSATEQTPFGTMSGSLSVEVKPHAAHVLVLTPRIRVRG</sequence>
<dbReference type="SUPFAM" id="SSF51011">
    <property type="entry name" value="Glycosyl hydrolase domain"/>
    <property type="match status" value="1"/>
</dbReference>
<evidence type="ECO:0000313" key="9">
    <source>
        <dbReference type="EMBL" id="CAE7201437.1"/>
    </source>
</evidence>
<dbReference type="PRINTS" id="PR00740">
    <property type="entry name" value="GLHYDRLASE27"/>
</dbReference>
<dbReference type="InterPro" id="IPR013785">
    <property type="entry name" value="Aldolase_TIM"/>
</dbReference>
<evidence type="ECO:0000256" key="3">
    <source>
        <dbReference type="ARBA" id="ARBA00012755"/>
    </source>
</evidence>
<dbReference type="SUPFAM" id="SSF51445">
    <property type="entry name" value="(Trans)glycosidases"/>
    <property type="match status" value="1"/>
</dbReference>
<dbReference type="InterPro" id="IPR041233">
    <property type="entry name" value="Melibiase_C"/>
</dbReference>
<organism evidence="9 10">
    <name type="scientific">Symbiodinium pilosum</name>
    <name type="common">Dinoflagellate</name>
    <dbReference type="NCBI Taxonomy" id="2952"/>
    <lineage>
        <taxon>Eukaryota</taxon>
        <taxon>Sar</taxon>
        <taxon>Alveolata</taxon>
        <taxon>Dinophyceae</taxon>
        <taxon>Suessiales</taxon>
        <taxon>Symbiodiniaceae</taxon>
        <taxon>Symbiodinium</taxon>
    </lineage>
</organism>
<dbReference type="CDD" id="cd14792">
    <property type="entry name" value="GH27"/>
    <property type="match status" value="1"/>
</dbReference>
<dbReference type="Proteomes" id="UP000649617">
    <property type="component" value="Unassembled WGS sequence"/>
</dbReference>
<name>A0A812J9F5_SYMPI</name>
<gene>
    <name evidence="9" type="ORF">SPIL2461_LOCUS1826</name>
</gene>
<dbReference type="InterPro" id="IPR013780">
    <property type="entry name" value="Glyco_hydro_b"/>
</dbReference>
<comment type="similarity">
    <text evidence="2 7">Belongs to the glycosyl hydrolase 27 family.</text>
</comment>
<dbReference type="Pfam" id="PF16499">
    <property type="entry name" value="Melibiase_2"/>
    <property type="match status" value="1"/>
</dbReference>
<evidence type="ECO:0000256" key="1">
    <source>
        <dbReference type="ARBA" id="ARBA00001255"/>
    </source>
</evidence>
<dbReference type="PANTHER" id="PTHR11452">
    <property type="entry name" value="ALPHA-GALACTOSIDASE/ALPHA-N-ACETYLGALACTOSAMINIDASE"/>
    <property type="match status" value="1"/>
</dbReference>
<dbReference type="InterPro" id="IPR017853">
    <property type="entry name" value="GH"/>
</dbReference>
<feature type="domain" description="Alpha galactosidase C-terminal" evidence="8">
    <location>
        <begin position="265"/>
        <end position="347"/>
    </location>
</feature>
<dbReference type="Gene3D" id="3.20.20.70">
    <property type="entry name" value="Aldolase class I"/>
    <property type="match status" value="1"/>
</dbReference>
<keyword evidence="10" id="KW-1185">Reference proteome</keyword>
<keyword evidence="7" id="KW-1015">Disulfide bond</keyword>
<dbReference type="EMBL" id="CAJNIZ010001858">
    <property type="protein sequence ID" value="CAE7201437.1"/>
    <property type="molecule type" value="Genomic_DNA"/>
</dbReference>
<keyword evidence="6 7" id="KW-0326">Glycosidase</keyword>
<evidence type="ECO:0000256" key="6">
    <source>
        <dbReference type="ARBA" id="ARBA00023295"/>
    </source>
</evidence>
<dbReference type="GO" id="GO:0004557">
    <property type="term" value="F:alpha-galactosidase activity"/>
    <property type="evidence" value="ECO:0007669"/>
    <property type="project" value="UniProtKB-EC"/>
</dbReference>
<evidence type="ECO:0000256" key="5">
    <source>
        <dbReference type="ARBA" id="ARBA00022801"/>
    </source>
</evidence>
<protein>
    <recommendedName>
        <fullName evidence="3 7">Alpha-galactosidase</fullName>
        <ecNumber evidence="3 7">3.2.1.22</ecNumber>
    </recommendedName>
    <alternativeName>
        <fullName evidence="7">Melibiase</fullName>
    </alternativeName>
</protein>
<dbReference type="InterPro" id="IPR002241">
    <property type="entry name" value="Glyco_hydro_27"/>
</dbReference>